<evidence type="ECO:0000256" key="2">
    <source>
        <dbReference type="ARBA" id="ARBA00010532"/>
    </source>
</evidence>
<name>A0A5E4R5I4_9NEOP</name>
<dbReference type="PANTHER" id="PTHR11923:SF104">
    <property type="entry name" value="FI07620P"/>
    <property type="match status" value="1"/>
</dbReference>
<comment type="subcellular location">
    <subcellularLocation>
        <location evidence="1">Cell membrane</location>
    </subcellularLocation>
</comment>
<accession>A0A5E4R5I4</accession>
<evidence type="ECO:0000313" key="9">
    <source>
        <dbReference type="EMBL" id="VVD05274.1"/>
    </source>
</evidence>
<evidence type="ECO:0000256" key="1">
    <source>
        <dbReference type="ARBA" id="ARBA00004236"/>
    </source>
</evidence>
<feature type="transmembrane region" description="Helical" evidence="8">
    <location>
        <begin position="32"/>
        <end position="51"/>
    </location>
</feature>
<gene>
    <name evidence="9" type="ORF">LSINAPIS_LOCUS14848</name>
</gene>
<dbReference type="PANTHER" id="PTHR11923">
    <property type="entry name" value="SCAVENGER RECEPTOR CLASS B TYPE-1 SR-B1"/>
    <property type="match status" value="1"/>
</dbReference>
<comment type="similarity">
    <text evidence="2">Belongs to the CD36 family.</text>
</comment>
<keyword evidence="4 8" id="KW-0812">Transmembrane</keyword>
<reference evidence="9 10" key="1">
    <citation type="submission" date="2017-07" db="EMBL/GenBank/DDBJ databases">
        <authorList>
            <person name="Talla V."/>
            <person name="Backstrom N."/>
        </authorList>
    </citation>
    <scope>NUCLEOTIDE SEQUENCE [LARGE SCALE GENOMIC DNA]</scope>
</reference>
<dbReference type="GO" id="GO:0005886">
    <property type="term" value="C:plasma membrane"/>
    <property type="evidence" value="ECO:0007669"/>
    <property type="project" value="UniProtKB-SubCell"/>
</dbReference>
<evidence type="ECO:0000256" key="3">
    <source>
        <dbReference type="ARBA" id="ARBA00022475"/>
    </source>
</evidence>
<keyword evidence="7" id="KW-0325">Glycoprotein</keyword>
<dbReference type="AlphaFoldDB" id="A0A5E4R5I4"/>
<protein>
    <recommendedName>
        <fullName evidence="11">Scavenger receptor class B member 1</fullName>
    </recommendedName>
</protein>
<sequence>MVVGPKKVIQQVPSRISLMKIQNFTAHKRQSFVTVVYGTLFIIAGIISFAINPAEIYTNWFVDIKEGKFVYKMWKEPTYEIFSDIYIFNYTNVPEFLSGKDKQLRVDEIGPYKFQEIRTNENISIDKDRGVMTMNPVIKLKFLPDKSVGQYSDPIIAPNIALVAISTLLADQMGYFANAAAYYSITALGSKLFLNMNAGEFFWGYNDPLVKVASTLLPGWIDFGKER</sequence>
<evidence type="ECO:0000256" key="6">
    <source>
        <dbReference type="ARBA" id="ARBA00023136"/>
    </source>
</evidence>
<dbReference type="GO" id="GO:0005737">
    <property type="term" value="C:cytoplasm"/>
    <property type="evidence" value="ECO:0007669"/>
    <property type="project" value="TreeGrafter"/>
</dbReference>
<evidence type="ECO:0000256" key="5">
    <source>
        <dbReference type="ARBA" id="ARBA00022989"/>
    </source>
</evidence>
<dbReference type="Proteomes" id="UP000324832">
    <property type="component" value="Unassembled WGS sequence"/>
</dbReference>
<evidence type="ECO:0008006" key="11">
    <source>
        <dbReference type="Google" id="ProtNLM"/>
    </source>
</evidence>
<evidence type="ECO:0000256" key="8">
    <source>
        <dbReference type="SAM" id="Phobius"/>
    </source>
</evidence>
<dbReference type="InterPro" id="IPR002159">
    <property type="entry name" value="CD36_fam"/>
</dbReference>
<keyword evidence="3" id="KW-1003">Cell membrane</keyword>
<dbReference type="GO" id="GO:0005044">
    <property type="term" value="F:scavenger receptor activity"/>
    <property type="evidence" value="ECO:0007669"/>
    <property type="project" value="TreeGrafter"/>
</dbReference>
<organism evidence="9 10">
    <name type="scientific">Leptidea sinapis</name>
    <dbReference type="NCBI Taxonomy" id="189913"/>
    <lineage>
        <taxon>Eukaryota</taxon>
        <taxon>Metazoa</taxon>
        <taxon>Ecdysozoa</taxon>
        <taxon>Arthropoda</taxon>
        <taxon>Hexapoda</taxon>
        <taxon>Insecta</taxon>
        <taxon>Pterygota</taxon>
        <taxon>Neoptera</taxon>
        <taxon>Endopterygota</taxon>
        <taxon>Lepidoptera</taxon>
        <taxon>Glossata</taxon>
        <taxon>Ditrysia</taxon>
        <taxon>Papilionoidea</taxon>
        <taxon>Pieridae</taxon>
        <taxon>Dismorphiinae</taxon>
        <taxon>Leptidea</taxon>
    </lineage>
</organism>
<keyword evidence="10" id="KW-1185">Reference proteome</keyword>
<evidence type="ECO:0000256" key="7">
    <source>
        <dbReference type="ARBA" id="ARBA00023180"/>
    </source>
</evidence>
<evidence type="ECO:0000313" key="10">
    <source>
        <dbReference type="Proteomes" id="UP000324832"/>
    </source>
</evidence>
<keyword evidence="6 8" id="KW-0472">Membrane</keyword>
<dbReference type="EMBL" id="FZQP02006948">
    <property type="protein sequence ID" value="VVD05274.1"/>
    <property type="molecule type" value="Genomic_DNA"/>
</dbReference>
<keyword evidence="5 8" id="KW-1133">Transmembrane helix</keyword>
<evidence type="ECO:0000256" key="4">
    <source>
        <dbReference type="ARBA" id="ARBA00022692"/>
    </source>
</evidence>
<dbReference type="Pfam" id="PF01130">
    <property type="entry name" value="CD36"/>
    <property type="match status" value="1"/>
</dbReference>
<proteinExistence type="inferred from homology"/>